<protein>
    <submittedName>
        <fullName evidence="1">Uncharacterized protein</fullName>
    </submittedName>
</protein>
<reference evidence="1" key="1">
    <citation type="submission" date="2022-04" db="EMBL/GenBank/DDBJ databases">
        <title>Jade perch genome.</title>
        <authorList>
            <person name="Chao B."/>
        </authorList>
    </citation>
    <scope>NUCLEOTIDE SEQUENCE</scope>
    <source>
        <strain evidence="1">CB-2022</strain>
    </source>
</reference>
<comment type="caution">
    <text evidence="1">The sequence shown here is derived from an EMBL/GenBank/DDBJ whole genome shotgun (WGS) entry which is preliminary data.</text>
</comment>
<accession>A0ACB8VAG5</accession>
<gene>
    <name evidence="1" type="ORF">L3Q82_005562</name>
</gene>
<evidence type="ECO:0000313" key="1">
    <source>
        <dbReference type="EMBL" id="KAI3352213.1"/>
    </source>
</evidence>
<sequence>MQTERQQKVFRSSLPLKESVERGLNELIHTIKEKKETTEKQAQTFIKELEQEISELMKRRTEVEELSQSEDHLHLLQSVQSLNIHHPPRTGQRSASVHHTMGL</sequence>
<name>A0ACB8VAG5_9TELE</name>
<dbReference type="Proteomes" id="UP000831701">
    <property type="component" value="Chromosome 23"/>
</dbReference>
<proteinExistence type="predicted"/>
<dbReference type="EMBL" id="CM041553">
    <property type="protein sequence ID" value="KAI3352213.1"/>
    <property type="molecule type" value="Genomic_DNA"/>
</dbReference>
<organism evidence="1 2">
    <name type="scientific">Scortum barcoo</name>
    <name type="common">barcoo grunter</name>
    <dbReference type="NCBI Taxonomy" id="214431"/>
    <lineage>
        <taxon>Eukaryota</taxon>
        <taxon>Metazoa</taxon>
        <taxon>Chordata</taxon>
        <taxon>Craniata</taxon>
        <taxon>Vertebrata</taxon>
        <taxon>Euteleostomi</taxon>
        <taxon>Actinopterygii</taxon>
        <taxon>Neopterygii</taxon>
        <taxon>Teleostei</taxon>
        <taxon>Neoteleostei</taxon>
        <taxon>Acanthomorphata</taxon>
        <taxon>Eupercaria</taxon>
        <taxon>Centrarchiformes</taxon>
        <taxon>Terapontoidei</taxon>
        <taxon>Terapontidae</taxon>
        <taxon>Scortum</taxon>
    </lineage>
</organism>
<keyword evidence="2" id="KW-1185">Reference proteome</keyword>
<evidence type="ECO:0000313" key="2">
    <source>
        <dbReference type="Proteomes" id="UP000831701"/>
    </source>
</evidence>